<sequence length="1061" mass="118234">MEEEWNLWPDGEFEVDFTWAKFENAKQLQVHWSCRVTGGDRRGEDMAGHWEAGKRITRTCQGIITCDVDTCSIILRPQTTAQGISGQLLRRCRCNGRLIHYPCEVKSTLHKWSGGVHYSNLGSHQHARLTHILHVTPREQARFEEIVTSHPKTRALGLVVGVPGIYGPGESVADISPVYLNTDRVRKERDKIKKGDGQGGDGFIAEFAAFTETHTDFVVFSQLGAVTVMCMQTPFMASQLLKTELITSGPVNGLVSDAAHGWWLIRTSLLIITSVYCVSLCCWVPAIFSYSNGATAAHYECHFYALLESIAHQAELRKVEITDELFAGIADFSEAERAGFCAAFIRFWTLRPNNTRTSAQLAADFEKIYRGCTQHFRAGVTRIKKISGVIPPGEADAFEFRVLALLSAADSEQFQARADAVIRDFPKTESWLGWWMRKSHAMMLFASERKMDPEIWDSIPDSTNAEEALHWKLYCAAGRNHGLMEGLHSLFAVAEYYQRLYSGTIVGVPIRHGQAEPWKVIAQHIGRTKPGRAPNAANSRRKLKNDGRPPDTSAELLGKLKSGKELIFNAVMRDFLGFSSRFDDIDPACSLAPLHKIMYLRHTLPGSASDVSNALSLQRDSLRDHIKACRLIRSTNSFESIIAWLPGVLKFKRDGSSRLAESYFHSKAVSIRTCAGTKDGIAKHVQISGKTSTRYVHTLYASKCKIYKQSVKQWLRDTILVNKTPALMPQCWRVHDGVECCPGTADLVSFTIELPIVLILEVQEEKDNDWDFPGSLKIPGNNIADPAVTYDLVGRGLYSRSKSHYVTRYCDAEQSAVFTYDGKKNGGSSVREHGGKAALKTHLCGLKIDTPPTFTTSIVIYHMRGGLEAQQNFAASQRLAAERIHRFGFLNNPLPTICLQRPGFDRVKDEDRFWLKNPYEARTIDYIFNAEDAGPEDHVSVPAGSPDIDKADSSSGEENDSTSHDDEDEPGDENASLKSNNSSNSTTPCPIHCYGCGQISDGDDDPEQVQCLSCGFWSHFKCQPNADEVEWNDPEVIFTCQGCRPRPPELYVPTCLDLAVS</sequence>
<feature type="region of interest" description="Disordered" evidence="1">
    <location>
        <begin position="935"/>
        <end position="986"/>
    </location>
</feature>
<gene>
    <name evidence="2" type="ORF">C8F04DRAFT_946982</name>
</gene>
<dbReference type="AlphaFoldDB" id="A0AAD6T9F9"/>
<dbReference type="EMBL" id="JARJCM010000016">
    <property type="protein sequence ID" value="KAJ7041477.1"/>
    <property type="molecule type" value="Genomic_DNA"/>
</dbReference>
<reference evidence="2" key="1">
    <citation type="submission" date="2023-03" db="EMBL/GenBank/DDBJ databases">
        <title>Massive genome expansion in bonnet fungi (Mycena s.s.) driven by repeated elements and novel gene families across ecological guilds.</title>
        <authorList>
            <consortium name="Lawrence Berkeley National Laboratory"/>
            <person name="Harder C.B."/>
            <person name="Miyauchi S."/>
            <person name="Viragh M."/>
            <person name="Kuo A."/>
            <person name="Thoen E."/>
            <person name="Andreopoulos B."/>
            <person name="Lu D."/>
            <person name="Skrede I."/>
            <person name="Drula E."/>
            <person name="Henrissat B."/>
            <person name="Morin E."/>
            <person name="Kohler A."/>
            <person name="Barry K."/>
            <person name="LaButti K."/>
            <person name="Morin E."/>
            <person name="Salamov A."/>
            <person name="Lipzen A."/>
            <person name="Mereny Z."/>
            <person name="Hegedus B."/>
            <person name="Baldrian P."/>
            <person name="Stursova M."/>
            <person name="Weitz H."/>
            <person name="Taylor A."/>
            <person name="Grigoriev I.V."/>
            <person name="Nagy L.G."/>
            <person name="Martin F."/>
            <person name="Kauserud H."/>
        </authorList>
    </citation>
    <scope>NUCLEOTIDE SEQUENCE</scope>
    <source>
        <strain evidence="2">CBHHK200</strain>
    </source>
</reference>
<dbReference type="Proteomes" id="UP001218188">
    <property type="component" value="Unassembled WGS sequence"/>
</dbReference>
<protein>
    <recommendedName>
        <fullName evidence="4">PHD-type domain-containing protein</fullName>
    </recommendedName>
</protein>
<evidence type="ECO:0000313" key="3">
    <source>
        <dbReference type="Proteomes" id="UP001218188"/>
    </source>
</evidence>
<name>A0AAD6T9F9_9AGAR</name>
<dbReference type="InterPro" id="IPR011011">
    <property type="entry name" value="Znf_FYVE_PHD"/>
</dbReference>
<feature type="region of interest" description="Disordered" evidence="1">
    <location>
        <begin position="528"/>
        <end position="554"/>
    </location>
</feature>
<evidence type="ECO:0000256" key="1">
    <source>
        <dbReference type="SAM" id="MobiDB-lite"/>
    </source>
</evidence>
<proteinExistence type="predicted"/>
<organism evidence="2 3">
    <name type="scientific">Mycena alexandri</name>
    <dbReference type="NCBI Taxonomy" id="1745969"/>
    <lineage>
        <taxon>Eukaryota</taxon>
        <taxon>Fungi</taxon>
        <taxon>Dikarya</taxon>
        <taxon>Basidiomycota</taxon>
        <taxon>Agaricomycotina</taxon>
        <taxon>Agaricomycetes</taxon>
        <taxon>Agaricomycetidae</taxon>
        <taxon>Agaricales</taxon>
        <taxon>Marasmiineae</taxon>
        <taxon>Mycenaceae</taxon>
        <taxon>Mycena</taxon>
    </lineage>
</organism>
<evidence type="ECO:0008006" key="4">
    <source>
        <dbReference type="Google" id="ProtNLM"/>
    </source>
</evidence>
<feature type="compositionally biased region" description="Acidic residues" evidence="1">
    <location>
        <begin position="955"/>
        <end position="972"/>
    </location>
</feature>
<keyword evidence="3" id="KW-1185">Reference proteome</keyword>
<accession>A0AAD6T9F9</accession>
<dbReference type="SUPFAM" id="SSF57903">
    <property type="entry name" value="FYVE/PHD zinc finger"/>
    <property type="match status" value="1"/>
</dbReference>
<evidence type="ECO:0000313" key="2">
    <source>
        <dbReference type="EMBL" id="KAJ7041477.1"/>
    </source>
</evidence>
<comment type="caution">
    <text evidence="2">The sequence shown here is derived from an EMBL/GenBank/DDBJ whole genome shotgun (WGS) entry which is preliminary data.</text>
</comment>